<organism evidence="4 5">
    <name type="scientific">Ceraceosorus guamensis</name>
    <dbReference type="NCBI Taxonomy" id="1522189"/>
    <lineage>
        <taxon>Eukaryota</taxon>
        <taxon>Fungi</taxon>
        <taxon>Dikarya</taxon>
        <taxon>Basidiomycota</taxon>
        <taxon>Ustilaginomycotina</taxon>
        <taxon>Exobasidiomycetes</taxon>
        <taxon>Ceraceosorales</taxon>
        <taxon>Ceraceosoraceae</taxon>
        <taxon>Ceraceosorus</taxon>
    </lineage>
</organism>
<dbReference type="EMBL" id="KZ819367">
    <property type="protein sequence ID" value="PWN43735.1"/>
    <property type="molecule type" value="Genomic_DNA"/>
</dbReference>
<dbReference type="STRING" id="1522189.A0A316W7U3"/>
<proteinExistence type="predicted"/>
<feature type="compositionally biased region" description="Basic and acidic residues" evidence="2">
    <location>
        <begin position="902"/>
        <end position="912"/>
    </location>
</feature>
<feature type="compositionally biased region" description="Low complexity" evidence="2">
    <location>
        <begin position="298"/>
        <end position="308"/>
    </location>
</feature>
<feature type="transmembrane region" description="Helical" evidence="3">
    <location>
        <begin position="110"/>
        <end position="128"/>
    </location>
</feature>
<feature type="compositionally biased region" description="Polar residues" evidence="2">
    <location>
        <begin position="642"/>
        <end position="651"/>
    </location>
</feature>
<feature type="region of interest" description="Disordered" evidence="2">
    <location>
        <begin position="497"/>
        <end position="534"/>
    </location>
</feature>
<evidence type="ECO:0000256" key="1">
    <source>
        <dbReference type="SAM" id="Coils"/>
    </source>
</evidence>
<feature type="region of interest" description="Disordered" evidence="2">
    <location>
        <begin position="635"/>
        <end position="731"/>
    </location>
</feature>
<feature type="compositionally biased region" description="Basic and acidic residues" evidence="2">
    <location>
        <begin position="320"/>
        <end position="337"/>
    </location>
</feature>
<feature type="region of interest" description="Disordered" evidence="2">
    <location>
        <begin position="1"/>
        <end position="24"/>
    </location>
</feature>
<dbReference type="RefSeq" id="XP_025370895.1">
    <property type="nucleotide sequence ID" value="XM_025515144.1"/>
</dbReference>
<keyword evidence="5" id="KW-1185">Reference proteome</keyword>
<feature type="region of interest" description="Disordered" evidence="2">
    <location>
        <begin position="887"/>
        <end position="1030"/>
    </location>
</feature>
<keyword evidence="3" id="KW-1133">Transmembrane helix</keyword>
<name>A0A316W7U3_9BASI</name>
<feature type="region of interest" description="Disordered" evidence="2">
    <location>
        <begin position="1110"/>
        <end position="1300"/>
    </location>
</feature>
<evidence type="ECO:0000256" key="2">
    <source>
        <dbReference type="SAM" id="MobiDB-lite"/>
    </source>
</evidence>
<feature type="compositionally biased region" description="Basic and acidic residues" evidence="2">
    <location>
        <begin position="402"/>
        <end position="416"/>
    </location>
</feature>
<feature type="compositionally biased region" description="Polar residues" evidence="2">
    <location>
        <begin position="1200"/>
        <end position="1215"/>
    </location>
</feature>
<feature type="compositionally biased region" description="Polar residues" evidence="2">
    <location>
        <begin position="341"/>
        <end position="357"/>
    </location>
</feature>
<feature type="compositionally biased region" description="Basic residues" evidence="2">
    <location>
        <begin position="373"/>
        <end position="383"/>
    </location>
</feature>
<feature type="compositionally biased region" description="Polar residues" evidence="2">
    <location>
        <begin position="417"/>
        <end position="435"/>
    </location>
</feature>
<evidence type="ECO:0000313" key="5">
    <source>
        <dbReference type="Proteomes" id="UP000245783"/>
    </source>
</evidence>
<dbReference type="GeneID" id="37037014"/>
<feature type="compositionally biased region" description="Low complexity" evidence="2">
    <location>
        <begin position="1174"/>
        <end position="1186"/>
    </location>
</feature>
<dbReference type="Proteomes" id="UP000245783">
    <property type="component" value="Unassembled WGS sequence"/>
</dbReference>
<feature type="compositionally biased region" description="Polar residues" evidence="2">
    <location>
        <begin position="927"/>
        <end position="936"/>
    </location>
</feature>
<evidence type="ECO:0000313" key="4">
    <source>
        <dbReference type="EMBL" id="PWN43735.1"/>
    </source>
</evidence>
<feature type="compositionally biased region" description="Low complexity" evidence="2">
    <location>
        <begin position="1129"/>
        <end position="1143"/>
    </location>
</feature>
<gene>
    <name evidence="4" type="ORF">IE81DRAFT_329324</name>
</gene>
<feature type="compositionally biased region" description="Basic and acidic residues" evidence="2">
    <location>
        <begin position="1110"/>
        <end position="1120"/>
    </location>
</feature>
<sequence>MAVASSQAANAGPPGGVGSGHTMSAAEEGPTEMTLIFYSVFMAATSLFFGGLSLMHAHQGATAQGTLASTSLFSIPTASELMRRIALALDSLLHALSTASDLLLAVDIRTLLWTAAGLLSILTIAYWTNPSDASFRTFLADLSLHQHLRQLHEDAPPVAPVLALSSEKQDDIESDSVNELSIRAAEQQTSPHVITFANRISISLRTPPYRRRDLGLFAVVSVTHVPTDGHRGSSNFSARRPGADGKVDCAHCGTRHVAGPLQQKSWFVGAFGRWFGGTLSCALESRLDQADRAERADGGSASTASSGHAGDDYGVLGMLARDEARATPDDSPMRDEYEVGESTSPLIESAAEKQTTTLEDEHSEKPGVSTRPSKSRRKKHLQRPRPSQPLPTKEAVVSDLKASVEPDKRSDHDTRASRVTPTANTPTDAQASSPAIKCSETSAIMNKVGATSPALLALAQQLATSNSAAAELQAALDQIHANSGTTREQLQAQLDELRERKREEDGTRLDLRGRMRGLDDSRRQADNSKRDAERRLKAAVGLREAIESRIEARRKDVAALHKRETASARRVSENQRHLAEKALEVEQESSEKAKAEEEAVRDIEELRERLCHLEKRLSEEEANLQACKEQAIAQHRAHQLAHETQSASNATAAHHPPVPPHLQHHPHHPPQHVVPHHYAYPFYDPSIHGPLPPQDAQSNIYPLLSAPSDNAATDRRDSEDEFGPAPFDFGWSSGRTERARAEAAAAASTFSPQLIVPVDQEHHRDADVSHRGSRRTSDFISGFENAHTGHRSDLTPGVVDSNLLHARRGAEGYMSLSGAMNGNPITPPRQYVGVDAAVPATPFTPLSPFSTDLLPRNLFLNADDDETHAGILPGSRSEQVEAALGRLGLESDTSDVEGSLASDKDAKEEALEHSVVTGPADLAETVEPTQTESTGAGDTATKVSRRSWWGGKGRPSSKGEPQAEKPELEGSVSPPTPMVEVPPGTSGENVKRRSSSIFPRLSLNPGAKAFRSGSRNKHSSDGPDSALSINRPVIRGPLDAWPIANQPVIPSDYDAVRRAFDTSAAADEEQGRRSWSAFDTWVHAAHSPTQGPSQESDPRIAALLNSRRDGAATDKHDHGLGGRHPYLHSSGALSGFRSSSDSLPRGGTPVRPSGDWANRSTDDVFSPLSRTISHPESSVASSSPDVRTSRLRSFFRGTPSAANVDSTVEQSSTLPKTARDSASEAGLPEEATSAAFGNGSATHSSSTPPPGASHSDAVILNSDIDHANPSASFSSPSKKRQAFRWSTSAKRSVEESSDGQ</sequence>
<feature type="transmembrane region" description="Helical" evidence="3">
    <location>
        <begin position="35"/>
        <end position="55"/>
    </location>
</feature>
<feature type="region of interest" description="Disordered" evidence="2">
    <location>
        <begin position="293"/>
        <end position="435"/>
    </location>
</feature>
<reference evidence="4 5" key="1">
    <citation type="journal article" date="2018" name="Mol. Biol. Evol.">
        <title>Broad Genomic Sampling Reveals a Smut Pathogenic Ancestry of the Fungal Clade Ustilaginomycotina.</title>
        <authorList>
            <person name="Kijpornyongpan T."/>
            <person name="Mondo S.J."/>
            <person name="Barry K."/>
            <person name="Sandor L."/>
            <person name="Lee J."/>
            <person name="Lipzen A."/>
            <person name="Pangilinan J."/>
            <person name="LaButti K."/>
            <person name="Hainaut M."/>
            <person name="Henrissat B."/>
            <person name="Grigoriev I.V."/>
            <person name="Spatafora J.W."/>
            <person name="Aime M.C."/>
        </authorList>
    </citation>
    <scope>NUCLEOTIDE SEQUENCE [LARGE SCALE GENOMIC DNA]</scope>
    <source>
        <strain evidence="4 5">MCA 4658</strain>
    </source>
</reference>
<keyword evidence="3" id="KW-0812">Transmembrane</keyword>
<accession>A0A316W7U3</accession>
<protein>
    <submittedName>
        <fullName evidence="4">Uncharacterized protein</fullName>
    </submittedName>
</protein>
<dbReference type="OrthoDB" id="2548929at2759"/>
<keyword evidence="3" id="KW-0472">Membrane</keyword>
<feature type="coiled-coil region" evidence="1">
    <location>
        <begin position="578"/>
        <end position="623"/>
    </location>
</feature>
<keyword evidence="1" id="KW-0175">Coiled coil</keyword>
<evidence type="ECO:0000256" key="3">
    <source>
        <dbReference type="SAM" id="Phobius"/>
    </source>
</evidence>
<dbReference type="InParanoid" id="A0A316W7U3"/>